<evidence type="ECO:0000256" key="10">
    <source>
        <dbReference type="ARBA" id="ARBA00022786"/>
    </source>
</evidence>
<evidence type="ECO:0000259" key="21">
    <source>
        <dbReference type="PROSITE" id="PS50800"/>
    </source>
</evidence>
<feature type="compositionally biased region" description="Polar residues" evidence="19">
    <location>
        <begin position="302"/>
        <end position="314"/>
    </location>
</feature>
<keyword evidence="9 17" id="KW-0863">Zinc-finger</keyword>
<comment type="similarity">
    <text evidence="4">Belongs to the RAD18 family.</text>
</comment>
<comment type="pathway">
    <text evidence="3">Protein modification; protein ubiquitination.</text>
</comment>
<dbReference type="GO" id="GO:0003697">
    <property type="term" value="F:single-stranded DNA binding"/>
    <property type="evidence" value="ECO:0007669"/>
    <property type="project" value="InterPro"/>
</dbReference>
<dbReference type="AlphaFoldDB" id="A0A7R9BSA3"/>
<dbReference type="EMBL" id="OA883589">
    <property type="protein sequence ID" value="CAD7279232.1"/>
    <property type="molecule type" value="Genomic_DNA"/>
</dbReference>
<dbReference type="GO" id="GO:0061630">
    <property type="term" value="F:ubiquitin protein ligase activity"/>
    <property type="evidence" value="ECO:0007669"/>
    <property type="project" value="UniProtKB-EC"/>
</dbReference>
<keyword evidence="6" id="KW-0808">Transferase</keyword>
<dbReference type="Proteomes" id="UP000678499">
    <property type="component" value="Unassembled WGS sequence"/>
</dbReference>
<name>A0A7R9BSA3_9CRUS</name>
<feature type="compositionally biased region" description="Basic residues" evidence="19">
    <location>
        <begin position="616"/>
        <end position="626"/>
    </location>
</feature>
<dbReference type="OrthoDB" id="6499288at2759"/>
<accession>A0A7R9BSA3</accession>
<evidence type="ECO:0000259" key="20">
    <source>
        <dbReference type="PROSITE" id="PS50089"/>
    </source>
</evidence>
<feature type="region of interest" description="Disordered" evidence="19">
    <location>
        <begin position="360"/>
        <end position="398"/>
    </location>
</feature>
<dbReference type="PROSITE" id="PS00518">
    <property type="entry name" value="ZF_RING_1"/>
    <property type="match status" value="1"/>
</dbReference>
<evidence type="ECO:0000256" key="15">
    <source>
        <dbReference type="ARBA" id="ARBA00031783"/>
    </source>
</evidence>
<feature type="region of interest" description="Disordered" evidence="19">
    <location>
        <begin position="299"/>
        <end position="322"/>
    </location>
</feature>
<evidence type="ECO:0000256" key="3">
    <source>
        <dbReference type="ARBA" id="ARBA00004906"/>
    </source>
</evidence>
<evidence type="ECO:0000256" key="2">
    <source>
        <dbReference type="ARBA" id="ARBA00004123"/>
    </source>
</evidence>
<dbReference type="GO" id="GO:0006301">
    <property type="term" value="P:DNA damage tolerance"/>
    <property type="evidence" value="ECO:0007669"/>
    <property type="project" value="InterPro"/>
</dbReference>
<gene>
    <name evidence="23" type="ORF">NMOB1V02_LOCUS6909</name>
</gene>
<evidence type="ECO:0000256" key="5">
    <source>
        <dbReference type="ARBA" id="ARBA00012483"/>
    </source>
</evidence>
<protein>
    <recommendedName>
        <fullName evidence="5">RING-type E3 ubiquitin transferase</fullName>
        <ecNumber evidence="5">2.3.2.27</ecNumber>
    </recommendedName>
    <alternativeName>
        <fullName evidence="15 16">RING-type E3 ubiquitin transferase RAD18</fullName>
    </alternativeName>
</protein>
<evidence type="ECO:0000256" key="12">
    <source>
        <dbReference type="ARBA" id="ARBA00023125"/>
    </source>
</evidence>
<dbReference type="GO" id="GO:0008270">
    <property type="term" value="F:zinc ion binding"/>
    <property type="evidence" value="ECO:0007669"/>
    <property type="project" value="UniProtKB-KW"/>
</dbReference>
<evidence type="ECO:0000256" key="9">
    <source>
        <dbReference type="ARBA" id="ARBA00022771"/>
    </source>
</evidence>
<keyword evidence="11" id="KW-0862">Zinc</keyword>
<dbReference type="SMART" id="SM00513">
    <property type="entry name" value="SAP"/>
    <property type="match status" value="1"/>
</dbReference>
<feature type="compositionally biased region" description="Basic residues" evidence="19">
    <location>
        <begin position="531"/>
        <end position="546"/>
    </location>
</feature>
<dbReference type="PROSITE" id="PS50089">
    <property type="entry name" value="ZF_RING_2"/>
    <property type="match status" value="1"/>
</dbReference>
<dbReference type="Pfam" id="PF02037">
    <property type="entry name" value="SAP"/>
    <property type="match status" value="1"/>
</dbReference>
<evidence type="ECO:0000256" key="1">
    <source>
        <dbReference type="ARBA" id="ARBA00000900"/>
    </source>
</evidence>
<dbReference type="GO" id="GO:0006281">
    <property type="term" value="P:DNA repair"/>
    <property type="evidence" value="ECO:0007669"/>
    <property type="project" value="UniProtKB-KW"/>
</dbReference>
<keyword evidence="14" id="KW-0539">Nucleus</keyword>
<dbReference type="PROSITE" id="PS50800">
    <property type="entry name" value="SAP"/>
    <property type="match status" value="1"/>
</dbReference>
<keyword evidence="12" id="KW-0238">DNA-binding</keyword>
<evidence type="ECO:0000313" key="24">
    <source>
        <dbReference type="Proteomes" id="UP000678499"/>
    </source>
</evidence>
<dbReference type="Pfam" id="PF13923">
    <property type="entry name" value="zf-C3HC4_2"/>
    <property type="match status" value="1"/>
</dbReference>
<dbReference type="GO" id="GO:0005634">
    <property type="term" value="C:nucleus"/>
    <property type="evidence" value="ECO:0007669"/>
    <property type="project" value="UniProtKB-SubCell"/>
</dbReference>
<sequence length="626" mass="70016">MKPVAVLKVSMKSALCVTSVLTILLLQTLEEKLLCGICHGPFVTAMMTPCSHNYCSLCIRKHLSKSSRCPICQQDIVVRELRNNRLLDELLADISSLNQPAIPVVENVEVSTVQDKHTSAEKRLNQPKNPEKCPTAAVPSTSTAPNDSLSQSPTAMQQKVACPVCSKMMAEKNINIHLDRCLSGSPSRSKTAANAESSACAFSLLRRQQSPKKKPQSLNSVAKRRPMAKLVYSIMSEKELRKQCRKIGLSDKGSKQILQDRHQKFVLLYNADCDRLNPTPVEELIKRVEEDERDLVNAASVPGTSASAAQSSRIFSVDRTNSDPRSIERERIEYLKKHNHHFNSLIEEARNRMEVAAKKAVKEVEEQEPRRSSFKKPDSANQSRTSKEGLRVQFAGEPQIVAYSNDTPSSEKFYIPESDDDTGSDLFICDNSNEEKNMTLHDIEDMSPSPVLVPMESKSILTSDLSSKMINLTKILTPDENSLPCYQMPPSSLPSEDALDDSSLMPVISIQLEETCDETNDEPVSKNLKRRRHNVGPRAKQAKKQGKPLLEEVSDVRSDEVDDDFVSPCPPVKRSKVSRQKKEVTKKKETNEERVLREAFENVGPDVFENSMSSSRPKRSTRKVNV</sequence>
<dbReference type="PANTHER" id="PTHR14134">
    <property type="entry name" value="E3 UBIQUITIN-PROTEIN LIGASE RAD18"/>
    <property type="match status" value="1"/>
</dbReference>
<dbReference type="SUPFAM" id="SSF57850">
    <property type="entry name" value="RING/U-box"/>
    <property type="match status" value="1"/>
</dbReference>
<evidence type="ECO:0000256" key="19">
    <source>
        <dbReference type="SAM" id="MobiDB-lite"/>
    </source>
</evidence>
<feature type="compositionally biased region" description="Basic and acidic residues" evidence="19">
    <location>
        <begin position="360"/>
        <end position="378"/>
    </location>
</feature>
<proteinExistence type="inferred from homology"/>
<dbReference type="PROSITE" id="PS51908">
    <property type="entry name" value="ZF_UBZ4"/>
    <property type="match status" value="1"/>
</dbReference>
<dbReference type="EC" id="2.3.2.27" evidence="5"/>
<dbReference type="InterPro" id="IPR003034">
    <property type="entry name" value="SAP_dom"/>
</dbReference>
<dbReference type="FunFam" id="3.30.40.10:FF:000172">
    <property type="entry name" value="E3 ubiquitin-protein ligase RAD18"/>
    <property type="match status" value="1"/>
</dbReference>
<dbReference type="FunFam" id="3.30.160.60:FF:000331">
    <property type="entry name" value="E3 ubiquitin-protein ligase RAD18"/>
    <property type="match status" value="1"/>
</dbReference>
<keyword evidence="13 18" id="KW-0234">DNA repair</keyword>
<evidence type="ECO:0000256" key="13">
    <source>
        <dbReference type="ARBA" id="ARBA00023204"/>
    </source>
</evidence>
<dbReference type="PANTHER" id="PTHR14134:SF2">
    <property type="entry name" value="E3 UBIQUITIN-PROTEIN LIGASE RAD18"/>
    <property type="match status" value="1"/>
</dbReference>
<feature type="region of interest" description="Disordered" evidence="19">
    <location>
        <begin position="113"/>
        <end position="153"/>
    </location>
</feature>
<feature type="compositionally biased region" description="Basic and acidic residues" evidence="19">
    <location>
        <begin position="580"/>
        <end position="600"/>
    </location>
</feature>
<dbReference type="InterPro" id="IPR006642">
    <property type="entry name" value="Rad18_UBZ4"/>
</dbReference>
<evidence type="ECO:0000256" key="17">
    <source>
        <dbReference type="PROSITE-ProRule" id="PRU00175"/>
    </source>
</evidence>
<comment type="subcellular location">
    <subcellularLocation>
        <location evidence="2">Nucleus</location>
    </subcellularLocation>
</comment>
<evidence type="ECO:0000313" key="23">
    <source>
        <dbReference type="EMBL" id="CAD7279232.1"/>
    </source>
</evidence>
<dbReference type="GO" id="GO:0097505">
    <property type="term" value="C:Rad6-Rad18 complex"/>
    <property type="evidence" value="ECO:0007669"/>
    <property type="project" value="TreeGrafter"/>
</dbReference>
<keyword evidence="8 18" id="KW-0227">DNA damage</keyword>
<feature type="region of interest" description="Disordered" evidence="19">
    <location>
        <begin position="531"/>
        <end position="626"/>
    </location>
</feature>
<feature type="compositionally biased region" description="Basic and acidic residues" evidence="19">
    <location>
        <begin position="114"/>
        <end position="124"/>
    </location>
</feature>
<keyword evidence="24" id="KW-1185">Reference proteome</keyword>
<evidence type="ECO:0000256" key="4">
    <source>
        <dbReference type="ARBA" id="ARBA00009506"/>
    </source>
</evidence>
<keyword evidence="7" id="KW-0479">Metal-binding</keyword>
<dbReference type="Gene3D" id="3.30.40.10">
    <property type="entry name" value="Zinc/RING finger domain, C3HC4 (zinc finger)"/>
    <property type="match status" value="1"/>
</dbReference>
<dbReference type="UniPathway" id="UPA00143"/>
<evidence type="ECO:0000256" key="6">
    <source>
        <dbReference type="ARBA" id="ARBA00022679"/>
    </source>
</evidence>
<dbReference type="SMART" id="SM00734">
    <property type="entry name" value="ZnF_Rad18"/>
    <property type="match status" value="1"/>
</dbReference>
<evidence type="ECO:0000256" key="8">
    <source>
        <dbReference type="ARBA" id="ARBA00022763"/>
    </source>
</evidence>
<feature type="domain" description="SAP" evidence="21">
    <location>
        <begin position="232"/>
        <end position="266"/>
    </location>
</feature>
<organism evidence="23">
    <name type="scientific">Notodromas monacha</name>
    <dbReference type="NCBI Taxonomy" id="399045"/>
    <lineage>
        <taxon>Eukaryota</taxon>
        <taxon>Metazoa</taxon>
        <taxon>Ecdysozoa</taxon>
        <taxon>Arthropoda</taxon>
        <taxon>Crustacea</taxon>
        <taxon>Oligostraca</taxon>
        <taxon>Ostracoda</taxon>
        <taxon>Podocopa</taxon>
        <taxon>Podocopida</taxon>
        <taxon>Cypridocopina</taxon>
        <taxon>Cypridoidea</taxon>
        <taxon>Cyprididae</taxon>
        <taxon>Notodromas</taxon>
    </lineage>
</organism>
<feature type="domain" description="UBZ4-type" evidence="22">
    <location>
        <begin position="159"/>
        <end position="186"/>
    </location>
</feature>
<evidence type="ECO:0000256" key="14">
    <source>
        <dbReference type="ARBA" id="ARBA00023242"/>
    </source>
</evidence>
<evidence type="ECO:0000256" key="16">
    <source>
        <dbReference type="ARBA" id="ARBA00082369"/>
    </source>
</evidence>
<evidence type="ECO:0000256" key="11">
    <source>
        <dbReference type="ARBA" id="ARBA00022833"/>
    </source>
</evidence>
<feature type="domain" description="RING-type" evidence="20">
    <location>
        <begin position="35"/>
        <end position="73"/>
    </location>
</feature>
<evidence type="ECO:0000256" key="7">
    <source>
        <dbReference type="ARBA" id="ARBA00022723"/>
    </source>
</evidence>
<comment type="catalytic activity">
    <reaction evidence="1">
        <text>S-ubiquitinyl-[E2 ubiquitin-conjugating enzyme]-L-cysteine + [acceptor protein]-L-lysine = [E2 ubiquitin-conjugating enzyme]-L-cysteine + N(6)-ubiquitinyl-[acceptor protein]-L-lysine.</text>
        <dbReference type="EC" id="2.3.2.27"/>
    </reaction>
</comment>
<dbReference type="InterPro" id="IPR013083">
    <property type="entry name" value="Znf_RING/FYVE/PHD"/>
</dbReference>
<evidence type="ECO:0000256" key="18">
    <source>
        <dbReference type="PROSITE-ProRule" id="PRU01256"/>
    </source>
</evidence>
<dbReference type="EMBL" id="CAJPEX010001552">
    <property type="protein sequence ID" value="CAG0919384.1"/>
    <property type="molecule type" value="Genomic_DNA"/>
</dbReference>
<dbReference type="SMART" id="SM00184">
    <property type="entry name" value="RING"/>
    <property type="match status" value="1"/>
</dbReference>
<keyword evidence="10" id="KW-0833">Ubl conjugation pathway</keyword>
<dbReference type="Gene3D" id="3.30.160.60">
    <property type="entry name" value="Classic Zinc Finger"/>
    <property type="match status" value="1"/>
</dbReference>
<evidence type="ECO:0000259" key="22">
    <source>
        <dbReference type="PROSITE" id="PS51908"/>
    </source>
</evidence>
<dbReference type="InterPro" id="IPR017907">
    <property type="entry name" value="Znf_RING_CS"/>
</dbReference>
<feature type="compositionally biased region" description="Polar residues" evidence="19">
    <location>
        <begin position="138"/>
        <end position="153"/>
    </location>
</feature>
<dbReference type="InterPro" id="IPR001841">
    <property type="entry name" value="Znf_RING"/>
</dbReference>
<dbReference type="GO" id="GO:0006513">
    <property type="term" value="P:protein monoubiquitination"/>
    <property type="evidence" value="ECO:0007669"/>
    <property type="project" value="InterPro"/>
</dbReference>
<reference evidence="23" key="1">
    <citation type="submission" date="2020-11" db="EMBL/GenBank/DDBJ databases">
        <authorList>
            <person name="Tran Van P."/>
        </authorList>
    </citation>
    <scope>NUCLEOTIDE SEQUENCE</scope>
</reference>
<dbReference type="InterPro" id="IPR039577">
    <property type="entry name" value="Rad18"/>
</dbReference>